<comment type="similarity">
    <text evidence="5">Belongs to the TRAFAC class OBG-HflX-like GTPase superfamily. HflX GTPase family.</text>
</comment>
<dbReference type="InterPro" id="IPR042108">
    <property type="entry name" value="GTPase_HflX_N_sf"/>
</dbReference>
<keyword evidence="1" id="KW-0479">Metal-binding</keyword>
<dbReference type="EMBL" id="JAUSUD010000006">
    <property type="protein sequence ID" value="MDQ0230417.1"/>
    <property type="molecule type" value="Genomic_DNA"/>
</dbReference>
<reference evidence="7 8" key="1">
    <citation type="submission" date="2023-07" db="EMBL/GenBank/DDBJ databases">
        <title>Genomic Encyclopedia of Type Strains, Phase IV (KMG-IV): sequencing the most valuable type-strain genomes for metagenomic binning, comparative biology and taxonomic classification.</title>
        <authorList>
            <person name="Goeker M."/>
        </authorList>
    </citation>
    <scope>NUCLEOTIDE SEQUENCE [LARGE SCALE GENOMIC DNA]</scope>
    <source>
        <strain evidence="7 8">DSM 29005</strain>
    </source>
</reference>
<dbReference type="InterPro" id="IPR032305">
    <property type="entry name" value="GTP-bd_M"/>
</dbReference>
<dbReference type="PANTHER" id="PTHR10229">
    <property type="entry name" value="GTP-BINDING PROTEIN HFLX"/>
    <property type="match status" value="1"/>
</dbReference>
<protein>
    <recommendedName>
        <fullName evidence="5">GTPase HflX</fullName>
    </recommendedName>
    <alternativeName>
        <fullName evidence="5">GTP-binding protein HflX</fullName>
    </alternativeName>
</protein>
<dbReference type="Pfam" id="PF16360">
    <property type="entry name" value="GTP-bdg_M"/>
    <property type="match status" value="1"/>
</dbReference>
<dbReference type="Gene3D" id="3.40.50.300">
    <property type="entry name" value="P-loop containing nucleotide triphosphate hydrolases"/>
    <property type="match status" value="1"/>
</dbReference>
<organism evidence="7 8">
    <name type="scientific">Metabacillus malikii</name>
    <dbReference type="NCBI Taxonomy" id="1504265"/>
    <lineage>
        <taxon>Bacteria</taxon>
        <taxon>Bacillati</taxon>
        <taxon>Bacillota</taxon>
        <taxon>Bacilli</taxon>
        <taxon>Bacillales</taxon>
        <taxon>Bacillaceae</taxon>
        <taxon>Metabacillus</taxon>
    </lineage>
</organism>
<dbReference type="PIRSF" id="PIRSF006809">
    <property type="entry name" value="GTP-binding_hflX_prd"/>
    <property type="match status" value="1"/>
</dbReference>
<evidence type="ECO:0000256" key="2">
    <source>
        <dbReference type="ARBA" id="ARBA00022741"/>
    </source>
</evidence>
<dbReference type="Proteomes" id="UP001234495">
    <property type="component" value="Unassembled WGS sequence"/>
</dbReference>
<evidence type="ECO:0000313" key="8">
    <source>
        <dbReference type="Proteomes" id="UP001234495"/>
    </source>
</evidence>
<gene>
    <name evidence="5" type="primary">hflX</name>
    <name evidence="7" type="ORF">J2S19_001673</name>
</gene>
<dbReference type="PRINTS" id="PR00326">
    <property type="entry name" value="GTP1OBG"/>
</dbReference>
<dbReference type="Gene3D" id="3.40.50.11060">
    <property type="entry name" value="GTPase HflX, N-terminal domain"/>
    <property type="match status" value="1"/>
</dbReference>
<name>A0ABT9ZDV1_9BACI</name>
<evidence type="ECO:0000259" key="6">
    <source>
        <dbReference type="PROSITE" id="PS51705"/>
    </source>
</evidence>
<accession>A0ABT9ZDV1</accession>
<evidence type="ECO:0000313" key="7">
    <source>
        <dbReference type="EMBL" id="MDQ0230417.1"/>
    </source>
</evidence>
<dbReference type="Gene3D" id="6.10.250.2860">
    <property type="match status" value="1"/>
</dbReference>
<evidence type="ECO:0000256" key="4">
    <source>
        <dbReference type="ARBA" id="ARBA00023134"/>
    </source>
</evidence>
<dbReference type="Pfam" id="PF01926">
    <property type="entry name" value="MMR_HSR1"/>
    <property type="match status" value="1"/>
</dbReference>
<dbReference type="SUPFAM" id="SSF52540">
    <property type="entry name" value="P-loop containing nucleoside triphosphate hydrolases"/>
    <property type="match status" value="1"/>
</dbReference>
<dbReference type="PROSITE" id="PS51705">
    <property type="entry name" value="G_HFLX"/>
    <property type="match status" value="1"/>
</dbReference>
<keyword evidence="5" id="KW-0963">Cytoplasm</keyword>
<dbReference type="NCBIfam" id="TIGR03156">
    <property type="entry name" value="GTP_HflX"/>
    <property type="match status" value="1"/>
</dbReference>
<dbReference type="InterPro" id="IPR027417">
    <property type="entry name" value="P-loop_NTPase"/>
</dbReference>
<evidence type="ECO:0000256" key="3">
    <source>
        <dbReference type="ARBA" id="ARBA00022842"/>
    </source>
</evidence>
<dbReference type="Pfam" id="PF13167">
    <property type="entry name" value="GTP-bdg_N"/>
    <property type="match status" value="1"/>
</dbReference>
<dbReference type="CDD" id="cd01878">
    <property type="entry name" value="HflX"/>
    <property type="match status" value="1"/>
</dbReference>
<comment type="caution">
    <text evidence="7">The sequence shown here is derived from an EMBL/GenBank/DDBJ whole genome shotgun (WGS) entry which is preliminary data.</text>
</comment>
<comment type="function">
    <text evidence="5">GTPase that associates with the 50S ribosomal subunit and may have a role during protein synthesis or ribosome biogenesis.</text>
</comment>
<dbReference type="InterPro" id="IPR025121">
    <property type="entry name" value="GTPase_HflX_N"/>
</dbReference>
<comment type="subunit">
    <text evidence="5">Monomer. Associates with the 50S ribosomal subunit.</text>
</comment>
<dbReference type="HAMAP" id="MF_00900">
    <property type="entry name" value="GTPase_HflX"/>
    <property type="match status" value="1"/>
</dbReference>
<dbReference type="InterPro" id="IPR030394">
    <property type="entry name" value="G_HFLX_dom"/>
</dbReference>
<comment type="subcellular location">
    <subcellularLocation>
        <location evidence="5">Cytoplasm</location>
    </subcellularLocation>
    <text evidence="5">May associate with membranes.</text>
</comment>
<feature type="domain" description="Hflx-type G" evidence="6">
    <location>
        <begin position="202"/>
        <end position="364"/>
    </location>
</feature>
<evidence type="ECO:0000256" key="5">
    <source>
        <dbReference type="HAMAP-Rule" id="MF_00900"/>
    </source>
</evidence>
<dbReference type="InterPro" id="IPR006073">
    <property type="entry name" value="GTP-bd"/>
</dbReference>
<sequence length="420" mass="47774">MKNTINVLKEKVILVGCQFQTDIDEQFYYSMDELASLTKTANGEVVMTLTQKRDRPHPATYIGKGKVDELLSLTEQFEPDIIIFNDELSPSQMRNLSSTLDVRIIDRTQLILDIFAGRAKSKEGKLQVELAQLQYLLPRLTGQGIALSRQGGGIGTRGPGETQLETDRRHIRNRIHEIKQQLSTVVRHRNRYRERRKKNQAFQIALVGYTNAGKSTIFNRLTTAGSFEEDLLFATLDPMTRKVLLPSNYQALLTDTVGFIQDLPTTLVAAFRSTLEEVKEANLILHIVDSSNDDYENHETTVYDLLEQLDANEIPILTVYNKKDQTPATFVPTPNEEYVQISAFSNDDLQLLLNRIEKVMKEVMDHYSVQVPAGEGNMIARLKSETLIEKLSFNEAEETYEIDGYVVPTHSIARQLEEYN</sequence>
<evidence type="ECO:0000256" key="1">
    <source>
        <dbReference type="ARBA" id="ARBA00022723"/>
    </source>
</evidence>
<dbReference type="InterPro" id="IPR016496">
    <property type="entry name" value="GTPase_HflX"/>
</dbReference>
<keyword evidence="4 5" id="KW-0342">GTP-binding</keyword>
<dbReference type="PANTHER" id="PTHR10229:SF0">
    <property type="entry name" value="GTP-BINDING PROTEIN 6-RELATED"/>
    <property type="match status" value="1"/>
</dbReference>
<keyword evidence="8" id="KW-1185">Reference proteome</keyword>
<proteinExistence type="inferred from homology"/>
<keyword evidence="2 5" id="KW-0547">Nucleotide-binding</keyword>
<keyword evidence="3" id="KW-0460">Magnesium</keyword>